<organism evidence="1 2">
    <name type="scientific">candidate division WOR-3 bacterium 4484_100</name>
    <dbReference type="NCBI Taxonomy" id="1936077"/>
    <lineage>
        <taxon>Bacteria</taxon>
        <taxon>Bacteria division WOR-3</taxon>
    </lineage>
</organism>
<protein>
    <recommendedName>
        <fullName evidence="3">Outer membrane protein beta-barrel domain-containing protein</fullName>
    </recommendedName>
</protein>
<evidence type="ECO:0000313" key="2">
    <source>
        <dbReference type="Proteomes" id="UP000191663"/>
    </source>
</evidence>
<sequence>MGVIMKRILLLILLVTSGISARQLGLGIIIGSPTGLSGKYFFGPKSAIEVNAGWSFWRTVGLHLTGDYQFIFPQTFVTEEGKKIEGFDLYAGIGGSFRVKEKENEETEFHIGLRIGGGIEYSFSKFGTFLELYPVVDLVPSTDFDFEGGLGLRFYF</sequence>
<dbReference type="AlphaFoldDB" id="A0A1V4QGT8"/>
<accession>A0A1V4QGT8</accession>
<dbReference type="Proteomes" id="UP000191663">
    <property type="component" value="Unassembled WGS sequence"/>
</dbReference>
<reference evidence="2" key="1">
    <citation type="submission" date="2017-01" db="EMBL/GenBank/DDBJ databases">
        <title>Novel pathways for hydrocarbon cycling and metabolic interdependencies in hydrothermal sediment communities.</title>
        <authorList>
            <person name="Dombrowski N."/>
            <person name="Seitz K."/>
            <person name="Teske A."/>
            <person name="Baker B."/>
        </authorList>
    </citation>
    <scope>NUCLEOTIDE SEQUENCE [LARGE SCALE GENOMIC DNA]</scope>
</reference>
<comment type="caution">
    <text evidence="1">The sequence shown here is derived from an EMBL/GenBank/DDBJ whole genome shotgun (WGS) entry which is preliminary data.</text>
</comment>
<gene>
    <name evidence="1" type="ORF">BXT86_00460</name>
</gene>
<name>A0A1V4QGT8_UNCW3</name>
<proteinExistence type="predicted"/>
<evidence type="ECO:0000313" key="1">
    <source>
        <dbReference type="EMBL" id="OPX18573.1"/>
    </source>
</evidence>
<evidence type="ECO:0008006" key="3">
    <source>
        <dbReference type="Google" id="ProtNLM"/>
    </source>
</evidence>
<dbReference type="EMBL" id="MUKB01000006">
    <property type="protein sequence ID" value="OPX18573.1"/>
    <property type="molecule type" value="Genomic_DNA"/>
</dbReference>